<accession>A0AAV9FMD5</accession>
<dbReference type="FunFam" id="2.60.120.430:FF:000013">
    <property type="entry name" value="Putative receptor-like protein kinase"/>
    <property type="match status" value="1"/>
</dbReference>
<keyword evidence="10 14" id="KW-0472">Membrane</keyword>
<dbReference type="Gene3D" id="2.60.120.430">
    <property type="entry name" value="Galactose-binding lectin"/>
    <property type="match status" value="2"/>
</dbReference>
<dbReference type="SUPFAM" id="SSF56112">
    <property type="entry name" value="Protein kinase-like (PK-like)"/>
    <property type="match status" value="1"/>
</dbReference>
<feature type="binding site" evidence="12">
    <location>
        <position position="536"/>
    </location>
    <ligand>
        <name>ATP</name>
        <dbReference type="ChEBI" id="CHEBI:30616"/>
    </ligand>
</feature>
<dbReference type="PANTHER" id="PTHR47989:SF62">
    <property type="entry name" value="OS05G0423500 PROTEIN"/>
    <property type="match status" value="1"/>
</dbReference>
<gene>
    <name evidence="16" type="ORF">QJS10_CPA01g02382</name>
</gene>
<evidence type="ECO:0000256" key="8">
    <source>
        <dbReference type="ARBA" id="ARBA00022840"/>
    </source>
</evidence>
<feature type="domain" description="Protein kinase" evidence="15">
    <location>
        <begin position="508"/>
        <end position="791"/>
    </location>
</feature>
<evidence type="ECO:0000259" key="15">
    <source>
        <dbReference type="PROSITE" id="PS50011"/>
    </source>
</evidence>
<proteinExistence type="predicted"/>
<dbReference type="Gene3D" id="1.10.510.10">
    <property type="entry name" value="Transferase(Phosphotransferase) domain 1"/>
    <property type="match status" value="1"/>
</dbReference>
<evidence type="ECO:0000256" key="6">
    <source>
        <dbReference type="ARBA" id="ARBA00022741"/>
    </source>
</evidence>
<dbReference type="InterPro" id="IPR001245">
    <property type="entry name" value="Ser-Thr/Tyr_kinase_cat_dom"/>
</dbReference>
<keyword evidence="3" id="KW-0808">Transferase</keyword>
<evidence type="ECO:0000256" key="1">
    <source>
        <dbReference type="ARBA" id="ARBA00004479"/>
    </source>
</evidence>
<organism evidence="16 17">
    <name type="scientific">Acorus calamus</name>
    <name type="common">Sweet flag</name>
    <dbReference type="NCBI Taxonomy" id="4465"/>
    <lineage>
        <taxon>Eukaryota</taxon>
        <taxon>Viridiplantae</taxon>
        <taxon>Streptophyta</taxon>
        <taxon>Embryophyta</taxon>
        <taxon>Tracheophyta</taxon>
        <taxon>Spermatophyta</taxon>
        <taxon>Magnoliopsida</taxon>
        <taxon>Liliopsida</taxon>
        <taxon>Acoraceae</taxon>
        <taxon>Acorus</taxon>
    </lineage>
</organism>
<dbReference type="InterPro" id="IPR017441">
    <property type="entry name" value="Protein_kinase_ATP_BS"/>
</dbReference>
<keyword evidence="4 14" id="KW-0812">Transmembrane</keyword>
<keyword evidence="16" id="KW-0675">Receptor</keyword>
<dbReference type="InterPro" id="IPR024788">
    <property type="entry name" value="Malectin-like_Carb-bd_dom"/>
</dbReference>
<comment type="caution">
    <text evidence="16">The sequence shown here is derived from an EMBL/GenBank/DDBJ whole genome shotgun (WGS) entry which is preliminary data.</text>
</comment>
<evidence type="ECO:0000256" key="11">
    <source>
        <dbReference type="ARBA" id="ARBA00023180"/>
    </source>
</evidence>
<dbReference type="Pfam" id="PF07714">
    <property type="entry name" value="PK_Tyr_Ser-Thr"/>
    <property type="match status" value="1"/>
</dbReference>
<evidence type="ECO:0000256" key="12">
    <source>
        <dbReference type="PROSITE-ProRule" id="PRU10141"/>
    </source>
</evidence>
<evidence type="ECO:0000256" key="14">
    <source>
        <dbReference type="SAM" id="Phobius"/>
    </source>
</evidence>
<protein>
    <submittedName>
        <fullName evidence="16">Receptor-like protein kinase</fullName>
    </submittedName>
</protein>
<feature type="transmembrane region" description="Helical" evidence="14">
    <location>
        <begin position="425"/>
        <end position="450"/>
    </location>
</feature>
<evidence type="ECO:0000256" key="4">
    <source>
        <dbReference type="ARBA" id="ARBA00022692"/>
    </source>
</evidence>
<evidence type="ECO:0000256" key="3">
    <source>
        <dbReference type="ARBA" id="ARBA00022679"/>
    </source>
</evidence>
<evidence type="ECO:0000256" key="7">
    <source>
        <dbReference type="ARBA" id="ARBA00022777"/>
    </source>
</evidence>
<dbReference type="CDD" id="cd14066">
    <property type="entry name" value="STKc_IRAK"/>
    <property type="match status" value="1"/>
</dbReference>
<dbReference type="Pfam" id="PF12819">
    <property type="entry name" value="Malectin_like"/>
    <property type="match status" value="1"/>
</dbReference>
<keyword evidence="6 12" id="KW-0547">Nucleotide-binding</keyword>
<dbReference type="SMART" id="SM00220">
    <property type="entry name" value="S_TKc"/>
    <property type="match status" value="1"/>
</dbReference>
<keyword evidence="2" id="KW-0723">Serine/threonine-protein kinase</keyword>
<sequence>MLVFHFHYLLAFFIHHYYYNSLPLQTHLSNLTILLLITTTSSSAYTPDDTFLLNCGSASSTTPSEVGDTRPFLPDTYHSSFSTSFANDAFVQDPNPSLGTSDLYRTARIFTAASSYTFNIKSNGTLLVRLHFYAFPTPNHNLSAAVFNVCANDNESELLRNFTAPRGTLMVKEFAINVAAHNLNISFTPCADSFAFVNAIEVFTAPIELFRELAQNKAMETLYRINVGGPKITPSNDTVWRTWSPDDAYLLSSLAGIKINTSSPIAYFPRFPGGSTREIAPDNVYNTAREMNQKPEETGYSSVFNVTWSFDVSRDSTHLVRLHFCDIASAEGADTLAFNAYVNDNAATLDLRPYVFTHHRSAAPFYMDHVTEPYLRDPMLSALRVTIGKSSLSNPSHVNAILNGLEIFGLIAAPMPVNNKNSVSIVAVIVPPVIGGVVLLGLLISAVLIVRRCRMSSKKTDPSHKWMPNNSHNTSSGPTEETIDSVSPNANLGLQISLANVKHATNGFDKHLVIGSGGFGKVYKGVLRDGTRVAVKRAARGSEQGFREFRAEIHLLSRIRHRHRHRHLVSLVGYCEERAEMVLVYEFIENGTLKDHLYGSGGDAARARCMSWKQRLEVCIGSARGLDYLHTGSSSNAIIHRDVKSSNILLTEDYTAKVSDFGLSREGPMREEDHVTTSVKGSFGYFDPEYFRTQQLTTKSDVYSFGVVLLEVLCARPVIDLALERERVNLVEWAMRWQRKGSLEKVMDPRLVGKVGANSLRKFGETVAGCLAERGEERPSMGDVLWNLEYALQMQEMEMEMQRREAHEDSGDCDGDLPHAPVVGRMPLVSEATDSRVFLAVDH</sequence>
<evidence type="ECO:0000256" key="9">
    <source>
        <dbReference type="ARBA" id="ARBA00022989"/>
    </source>
</evidence>
<evidence type="ECO:0000256" key="10">
    <source>
        <dbReference type="ARBA" id="ARBA00023136"/>
    </source>
</evidence>
<dbReference type="PROSITE" id="PS00108">
    <property type="entry name" value="PROTEIN_KINASE_ST"/>
    <property type="match status" value="1"/>
</dbReference>
<reference evidence="16" key="2">
    <citation type="submission" date="2023-06" db="EMBL/GenBank/DDBJ databases">
        <authorList>
            <person name="Ma L."/>
            <person name="Liu K.-W."/>
            <person name="Li Z."/>
            <person name="Hsiao Y.-Y."/>
            <person name="Qi Y."/>
            <person name="Fu T."/>
            <person name="Tang G."/>
            <person name="Zhang D."/>
            <person name="Sun W.-H."/>
            <person name="Liu D.-K."/>
            <person name="Li Y."/>
            <person name="Chen G.-Z."/>
            <person name="Liu X.-D."/>
            <person name="Liao X.-Y."/>
            <person name="Jiang Y.-T."/>
            <person name="Yu X."/>
            <person name="Hao Y."/>
            <person name="Huang J."/>
            <person name="Zhao X.-W."/>
            <person name="Ke S."/>
            <person name="Chen Y.-Y."/>
            <person name="Wu W.-L."/>
            <person name="Hsu J.-L."/>
            <person name="Lin Y.-F."/>
            <person name="Huang M.-D."/>
            <person name="Li C.-Y."/>
            <person name="Huang L."/>
            <person name="Wang Z.-W."/>
            <person name="Zhao X."/>
            <person name="Zhong W.-Y."/>
            <person name="Peng D.-H."/>
            <person name="Ahmad S."/>
            <person name="Lan S."/>
            <person name="Zhang J.-S."/>
            <person name="Tsai W.-C."/>
            <person name="Van De Peer Y."/>
            <person name="Liu Z.-J."/>
        </authorList>
    </citation>
    <scope>NUCLEOTIDE SEQUENCE</scope>
    <source>
        <strain evidence="16">CP</strain>
        <tissue evidence="16">Leaves</tissue>
    </source>
</reference>
<dbReference type="FunFam" id="3.30.200.20:FF:000039">
    <property type="entry name" value="receptor-like protein kinase FERONIA"/>
    <property type="match status" value="1"/>
</dbReference>
<dbReference type="GO" id="GO:0016020">
    <property type="term" value="C:membrane"/>
    <property type="evidence" value="ECO:0007669"/>
    <property type="project" value="UniProtKB-SubCell"/>
</dbReference>
<dbReference type="AlphaFoldDB" id="A0AAV9FMD5"/>
<keyword evidence="7 16" id="KW-0418">Kinase</keyword>
<evidence type="ECO:0000256" key="2">
    <source>
        <dbReference type="ARBA" id="ARBA00022527"/>
    </source>
</evidence>
<keyword evidence="17" id="KW-1185">Reference proteome</keyword>
<keyword evidence="11" id="KW-0325">Glycoprotein</keyword>
<dbReference type="InterPro" id="IPR011009">
    <property type="entry name" value="Kinase-like_dom_sf"/>
</dbReference>
<feature type="compositionally biased region" description="Polar residues" evidence="13">
    <location>
        <begin position="468"/>
        <end position="484"/>
    </location>
</feature>
<name>A0AAV9FMD5_ACOCL</name>
<evidence type="ECO:0000256" key="13">
    <source>
        <dbReference type="SAM" id="MobiDB-lite"/>
    </source>
</evidence>
<dbReference type="FunFam" id="1.10.510.10:FF:000252">
    <property type="entry name" value="Receptor-like protein kinase FERONIA"/>
    <property type="match status" value="1"/>
</dbReference>
<dbReference type="GO" id="GO:0004674">
    <property type="term" value="F:protein serine/threonine kinase activity"/>
    <property type="evidence" value="ECO:0007669"/>
    <property type="project" value="UniProtKB-KW"/>
</dbReference>
<dbReference type="InterPro" id="IPR000719">
    <property type="entry name" value="Prot_kinase_dom"/>
</dbReference>
<keyword evidence="8 12" id="KW-0067">ATP-binding</keyword>
<evidence type="ECO:0000313" key="16">
    <source>
        <dbReference type="EMBL" id="KAK1326399.1"/>
    </source>
</evidence>
<keyword evidence="5" id="KW-0732">Signal</keyword>
<feature type="region of interest" description="Disordered" evidence="13">
    <location>
        <begin position="459"/>
        <end position="484"/>
    </location>
</feature>
<keyword evidence="9 14" id="KW-1133">Transmembrane helix</keyword>
<dbReference type="PANTHER" id="PTHR47989">
    <property type="entry name" value="OS01G0750732 PROTEIN"/>
    <property type="match status" value="1"/>
</dbReference>
<comment type="subcellular location">
    <subcellularLocation>
        <location evidence="1">Membrane</location>
        <topology evidence="1">Single-pass type I membrane protein</topology>
    </subcellularLocation>
</comment>
<evidence type="ECO:0000256" key="5">
    <source>
        <dbReference type="ARBA" id="ARBA00022729"/>
    </source>
</evidence>
<dbReference type="PROSITE" id="PS00107">
    <property type="entry name" value="PROTEIN_KINASE_ATP"/>
    <property type="match status" value="1"/>
</dbReference>
<dbReference type="PROSITE" id="PS50011">
    <property type="entry name" value="PROTEIN_KINASE_DOM"/>
    <property type="match status" value="1"/>
</dbReference>
<dbReference type="Proteomes" id="UP001180020">
    <property type="component" value="Unassembled WGS sequence"/>
</dbReference>
<dbReference type="Gene3D" id="3.30.200.20">
    <property type="entry name" value="Phosphorylase Kinase, domain 1"/>
    <property type="match status" value="1"/>
</dbReference>
<evidence type="ECO:0000313" key="17">
    <source>
        <dbReference type="Proteomes" id="UP001180020"/>
    </source>
</evidence>
<reference evidence="16" key="1">
    <citation type="journal article" date="2023" name="Nat. Commun.">
        <title>Diploid and tetraploid genomes of Acorus and the evolution of monocots.</title>
        <authorList>
            <person name="Ma L."/>
            <person name="Liu K.W."/>
            <person name="Li Z."/>
            <person name="Hsiao Y.Y."/>
            <person name="Qi Y."/>
            <person name="Fu T."/>
            <person name="Tang G.D."/>
            <person name="Zhang D."/>
            <person name="Sun W.H."/>
            <person name="Liu D.K."/>
            <person name="Li Y."/>
            <person name="Chen G.Z."/>
            <person name="Liu X.D."/>
            <person name="Liao X.Y."/>
            <person name="Jiang Y.T."/>
            <person name="Yu X."/>
            <person name="Hao Y."/>
            <person name="Huang J."/>
            <person name="Zhao X.W."/>
            <person name="Ke S."/>
            <person name="Chen Y.Y."/>
            <person name="Wu W.L."/>
            <person name="Hsu J.L."/>
            <person name="Lin Y.F."/>
            <person name="Huang M.D."/>
            <person name="Li C.Y."/>
            <person name="Huang L."/>
            <person name="Wang Z.W."/>
            <person name="Zhao X."/>
            <person name="Zhong W.Y."/>
            <person name="Peng D.H."/>
            <person name="Ahmad S."/>
            <person name="Lan S."/>
            <person name="Zhang J.S."/>
            <person name="Tsai W.C."/>
            <person name="Van de Peer Y."/>
            <person name="Liu Z.J."/>
        </authorList>
    </citation>
    <scope>NUCLEOTIDE SEQUENCE</scope>
    <source>
        <strain evidence="16">CP</strain>
    </source>
</reference>
<dbReference type="InterPro" id="IPR008271">
    <property type="entry name" value="Ser/Thr_kinase_AS"/>
</dbReference>
<dbReference type="EMBL" id="JAUJYO010000001">
    <property type="protein sequence ID" value="KAK1326399.1"/>
    <property type="molecule type" value="Genomic_DNA"/>
</dbReference>
<dbReference type="GO" id="GO:0005524">
    <property type="term" value="F:ATP binding"/>
    <property type="evidence" value="ECO:0007669"/>
    <property type="project" value="UniProtKB-UniRule"/>
</dbReference>